<evidence type="ECO:0000256" key="3">
    <source>
        <dbReference type="ARBA" id="ARBA00023295"/>
    </source>
</evidence>
<evidence type="ECO:0000256" key="1">
    <source>
        <dbReference type="ARBA" id="ARBA00008773"/>
    </source>
</evidence>
<feature type="non-terminal residue" evidence="5">
    <location>
        <position position="1"/>
    </location>
</feature>
<keyword evidence="3" id="KW-0326">Glycosidase</keyword>
<dbReference type="InterPro" id="IPR017853">
    <property type="entry name" value="GH"/>
</dbReference>
<keyword evidence="6" id="KW-1185">Reference proteome</keyword>
<evidence type="ECO:0000313" key="6">
    <source>
        <dbReference type="Proteomes" id="UP000594638"/>
    </source>
</evidence>
<dbReference type="SUPFAM" id="SSF51445">
    <property type="entry name" value="(Trans)glycosidases"/>
    <property type="match status" value="1"/>
</dbReference>
<dbReference type="GO" id="GO:0004553">
    <property type="term" value="F:hydrolase activity, hydrolyzing O-glycosyl compounds"/>
    <property type="evidence" value="ECO:0007669"/>
    <property type="project" value="InterPro"/>
</dbReference>
<name>A0A8S0QA73_OLEEU</name>
<sequence length="102" mass="11373">LRNNQQALIKASVSNQVKVTVPLNADVYSRSTSLPSGGDIHDFVVQILKLQSYNNAPFMIDVYPFISLYKDPSFPVDYDFFDGNATPLNDGGANYCNLFYVN</sequence>
<dbReference type="EMBL" id="CACTIH010000589">
    <property type="protein sequence ID" value="CAA2961682.1"/>
    <property type="molecule type" value="Genomic_DNA"/>
</dbReference>
<dbReference type="GO" id="GO:0005975">
    <property type="term" value="P:carbohydrate metabolic process"/>
    <property type="evidence" value="ECO:0007669"/>
    <property type="project" value="InterPro"/>
</dbReference>
<dbReference type="PANTHER" id="PTHR32227">
    <property type="entry name" value="GLUCAN ENDO-1,3-BETA-GLUCOSIDASE BG1-RELATED-RELATED"/>
    <property type="match status" value="1"/>
</dbReference>
<dbReference type="Gramene" id="OE9A085069T1">
    <property type="protein sequence ID" value="OE9A085069C1"/>
    <property type="gene ID" value="OE9A085069"/>
</dbReference>
<dbReference type="InterPro" id="IPR044965">
    <property type="entry name" value="Glyco_hydro_17_plant"/>
</dbReference>
<proteinExistence type="inferred from homology"/>
<dbReference type="OrthoDB" id="1293114at2759"/>
<reference evidence="5 6" key="1">
    <citation type="submission" date="2019-12" db="EMBL/GenBank/DDBJ databases">
        <authorList>
            <person name="Alioto T."/>
            <person name="Alioto T."/>
            <person name="Gomez Garrido J."/>
        </authorList>
    </citation>
    <scope>NUCLEOTIDE SEQUENCE [LARGE SCALE GENOMIC DNA]</scope>
</reference>
<evidence type="ECO:0000256" key="4">
    <source>
        <dbReference type="RuleBase" id="RU004335"/>
    </source>
</evidence>
<evidence type="ECO:0000256" key="2">
    <source>
        <dbReference type="ARBA" id="ARBA00022801"/>
    </source>
</evidence>
<dbReference type="AlphaFoldDB" id="A0A8S0QA73"/>
<organism evidence="5 6">
    <name type="scientific">Olea europaea subsp. europaea</name>
    <dbReference type="NCBI Taxonomy" id="158383"/>
    <lineage>
        <taxon>Eukaryota</taxon>
        <taxon>Viridiplantae</taxon>
        <taxon>Streptophyta</taxon>
        <taxon>Embryophyta</taxon>
        <taxon>Tracheophyta</taxon>
        <taxon>Spermatophyta</taxon>
        <taxon>Magnoliopsida</taxon>
        <taxon>eudicotyledons</taxon>
        <taxon>Gunneridae</taxon>
        <taxon>Pentapetalae</taxon>
        <taxon>asterids</taxon>
        <taxon>lamiids</taxon>
        <taxon>Lamiales</taxon>
        <taxon>Oleaceae</taxon>
        <taxon>Oleeae</taxon>
        <taxon>Olea</taxon>
    </lineage>
</organism>
<evidence type="ECO:0000313" key="5">
    <source>
        <dbReference type="EMBL" id="CAA2961682.1"/>
    </source>
</evidence>
<comment type="similarity">
    <text evidence="1 4">Belongs to the glycosyl hydrolase 17 family.</text>
</comment>
<dbReference type="Gene3D" id="3.20.20.80">
    <property type="entry name" value="Glycosidases"/>
    <property type="match status" value="1"/>
</dbReference>
<dbReference type="Proteomes" id="UP000594638">
    <property type="component" value="Unassembled WGS sequence"/>
</dbReference>
<dbReference type="InterPro" id="IPR000490">
    <property type="entry name" value="Glyco_hydro_17"/>
</dbReference>
<keyword evidence="2" id="KW-0378">Hydrolase</keyword>
<dbReference type="Pfam" id="PF00332">
    <property type="entry name" value="Glyco_hydro_17"/>
    <property type="match status" value="1"/>
</dbReference>
<accession>A0A8S0QA73</accession>
<protein>
    <submittedName>
        <fullName evidence="5">Glucan endo-1,3-beta-glucosidase 6</fullName>
    </submittedName>
</protein>
<gene>
    <name evidence="5" type="ORF">OLEA9_A085069</name>
</gene>
<comment type="caution">
    <text evidence="5">The sequence shown here is derived from an EMBL/GenBank/DDBJ whole genome shotgun (WGS) entry which is preliminary data.</text>
</comment>